<feature type="chain" id="PRO_5027094649" evidence="4">
    <location>
        <begin position="18"/>
        <end position="325"/>
    </location>
</feature>
<reference evidence="6" key="1">
    <citation type="submission" date="2025-08" db="UniProtKB">
        <authorList>
            <consortium name="RefSeq"/>
        </authorList>
    </citation>
    <scope>IDENTIFICATION</scope>
    <source>
        <tissue evidence="6">Silk gland</tissue>
    </source>
</reference>
<dbReference type="InterPro" id="IPR051217">
    <property type="entry name" value="Insect_Cuticle_Struc_Prot"/>
</dbReference>
<name>A0A6J2JHX7_BOMMA</name>
<dbReference type="PANTHER" id="PTHR12236:SF46">
    <property type="entry name" value="CUTICULAR PROTEIN 30B-RELATED"/>
    <property type="match status" value="1"/>
</dbReference>
<dbReference type="GeneID" id="114241843"/>
<dbReference type="AlphaFoldDB" id="A0A6J2JHX7"/>
<dbReference type="GO" id="GO:0005615">
    <property type="term" value="C:extracellular space"/>
    <property type="evidence" value="ECO:0007669"/>
    <property type="project" value="TreeGrafter"/>
</dbReference>
<keyword evidence="2 4" id="KW-0732">Signal</keyword>
<organism evidence="5 6">
    <name type="scientific">Bombyx mandarina</name>
    <name type="common">Wild silk moth</name>
    <name type="synonym">Wild silkworm</name>
    <dbReference type="NCBI Taxonomy" id="7092"/>
    <lineage>
        <taxon>Eukaryota</taxon>
        <taxon>Metazoa</taxon>
        <taxon>Ecdysozoa</taxon>
        <taxon>Arthropoda</taxon>
        <taxon>Hexapoda</taxon>
        <taxon>Insecta</taxon>
        <taxon>Pterygota</taxon>
        <taxon>Neoptera</taxon>
        <taxon>Endopterygota</taxon>
        <taxon>Lepidoptera</taxon>
        <taxon>Glossata</taxon>
        <taxon>Ditrysia</taxon>
        <taxon>Bombycoidea</taxon>
        <taxon>Bombycidae</taxon>
        <taxon>Bombycinae</taxon>
        <taxon>Bombyx</taxon>
    </lineage>
</organism>
<dbReference type="GO" id="GO:0042302">
    <property type="term" value="F:structural constituent of cuticle"/>
    <property type="evidence" value="ECO:0007669"/>
    <property type="project" value="UniProtKB-UniRule"/>
</dbReference>
<feature type="signal peptide" evidence="4">
    <location>
        <begin position="1"/>
        <end position="17"/>
    </location>
</feature>
<accession>A0A6J2JHX7</accession>
<dbReference type="Pfam" id="PF00379">
    <property type="entry name" value="Chitin_bind_4"/>
    <property type="match status" value="2"/>
</dbReference>
<sequence>MAAKFFAVLCLAVAASALPVVPIAKIAYAEHEAPAHYDFEYSVHDEHSGDIKQQKESRAGDAVQGFYSLVQPDGVHRIVEYTSDKVNGFNANVRYEGHPVAQPAKIAYAAPVAKLAYSAPVAYAAPVAKIAYSAPVAKIAYSAPIAKFFVVLSLAVAASALPVLEYAEHEAPAHYDFEYSVHDQQSGDIKQQKESRAGDAVQGFYSLVQPDGVHRIVEYTSDKVNGFNANVRYEGHPVAQPAKIAYAAPVAKLAYSAPVAYAAPVAKIAYSAPIAKVAYTAPVAKIAYAGPVTKVAYAAPVAKVAYDTAPLAHVTFSSPAISYHH</sequence>
<keyword evidence="5" id="KW-1185">Reference proteome</keyword>
<evidence type="ECO:0000256" key="2">
    <source>
        <dbReference type="ARBA" id="ARBA00022729"/>
    </source>
</evidence>
<dbReference type="PROSITE" id="PS51155">
    <property type="entry name" value="CHIT_BIND_RR_2"/>
    <property type="match status" value="2"/>
</dbReference>
<gene>
    <name evidence="6" type="primary">LOC114241843</name>
</gene>
<dbReference type="InterPro" id="IPR000618">
    <property type="entry name" value="Insect_cuticle"/>
</dbReference>
<dbReference type="PRINTS" id="PR00947">
    <property type="entry name" value="CUTICLE"/>
</dbReference>
<dbReference type="PANTHER" id="PTHR12236">
    <property type="entry name" value="STRUCTURAL CONTITUENT OF CUTICLE"/>
    <property type="match status" value="1"/>
</dbReference>
<proteinExistence type="predicted"/>
<evidence type="ECO:0000313" key="5">
    <source>
        <dbReference type="Proteomes" id="UP000504629"/>
    </source>
</evidence>
<dbReference type="OrthoDB" id="9531386at2759"/>
<dbReference type="GO" id="GO:0031012">
    <property type="term" value="C:extracellular matrix"/>
    <property type="evidence" value="ECO:0007669"/>
    <property type="project" value="TreeGrafter"/>
</dbReference>
<dbReference type="RefSeq" id="XP_028028617.1">
    <property type="nucleotide sequence ID" value="XM_028172816.1"/>
</dbReference>
<evidence type="ECO:0000313" key="6">
    <source>
        <dbReference type="RefSeq" id="XP_028028617.1"/>
    </source>
</evidence>
<dbReference type="Proteomes" id="UP000504629">
    <property type="component" value="Unplaced"/>
</dbReference>
<keyword evidence="1 3" id="KW-0193">Cuticle</keyword>
<evidence type="ECO:0000256" key="1">
    <source>
        <dbReference type="ARBA" id="ARBA00022460"/>
    </source>
</evidence>
<evidence type="ECO:0000256" key="4">
    <source>
        <dbReference type="SAM" id="SignalP"/>
    </source>
</evidence>
<evidence type="ECO:0000256" key="3">
    <source>
        <dbReference type="PROSITE-ProRule" id="PRU00497"/>
    </source>
</evidence>
<protein>
    <submittedName>
        <fullName evidence="6">Cuticle protein 18.6-like</fullName>
    </submittedName>
</protein>
<dbReference type="KEGG" id="bman:114241843"/>